<dbReference type="EMBL" id="JABBPN010000032">
    <property type="protein sequence ID" value="NMO98182.1"/>
    <property type="molecule type" value="Genomic_DNA"/>
</dbReference>
<comment type="caution">
    <text evidence="1">The sequence shown here is derived from an EMBL/GenBank/DDBJ whole genome shotgun (WGS) entry which is preliminary data.</text>
</comment>
<protein>
    <submittedName>
        <fullName evidence="1">Uncharacterized protein</fullName>
    </submittedName>
</protein>
<evidence type="ECO:0000313" key="1">
    <source>
        <dbReference type="EMBL" id="NMO98182.1"/>
    </source>
</evidence>
<accession>A0A848MDQ7</accession>
<dbReference type="AlphaFoldDB" id="A0A848MDQ7"/>
<name>A0A848MDQ7_PAELE</name>
<dbReference type="RefSeq" id="WP_169506953.1">
    <property type="nucleotide sequence ID" value="NZ_JABBPN010000032.1"/>
</dbReference>
<keyword evidence="2" id="KW-1185">Reference proteome</keyword>
<evidence type="ECO:0000313" key="2">
    <source>
        <dbReference type="Proteomes" id="UP000565468"/>
    </source>
</evidence>
<dbReference type="Proteomes" id="UP000565468">
    <property type="component" value="Unassembled WGS sequence"/>
</dbReference>
<reference evidence="1 2" key="1">
    <citation type="submission" date="2020-04" db="EMBL/GenBank/DDBJ databases">
        <title>Paenibacillus algicola sp. nov., a novel marine bacterium producing alginate lyase.</title>
        <authorList>
            <person name="Huang H."/>
        </authorList>
    </citation>
    <scope>NUCLEOTIDE SEQUENCE [LARGE SCALE GENOMIC DNA]</scope>
    <source>
        <strain evidence="1 2">L7-75</strain>
    </source>
</reference>
<organism evidence="1 2">
    <name type="scientific">Paenibacillus lemnae</name>
    <dbReference type="NCBI Taxonomy" id="1330551"/>
    <lineage>
        <taxon>Bacteria</taxon>
        <taxon>Bacillati</taxon>
        <taxon>Bacillota</taxon>
        <taxon>Bacilli</taxon>
        <taxon>Bacillales</taxon>
        <taxon>Paenibacillaceae</taxon>
        <taxon>Paenibacillus</taxon>
    </lineage>
</organism>
<proteinExistence type="predicted"/>
<gene>
    <name evidence="1" type="ORF">HII30_20740</name>
</gene>
<sequence>MKDIATKYYNGFESLLNLQNEVEEIHPLLTEHYPIAIVEDEHFYIYEYQEAGYRLTHIEPDTMNIPIGVRAAFPLECMQYQAVVVVTGEVFDTVKELIVVFHEFVHCYQYHTCEMDLRKQIELAKRSLNSESYSWELDYPFPYTNNQYIQLTKTLLESIEKKDLKQIGAARRKLKECLTSEQVEYMVWQEWKEGFARYIENRLNAQLGINQNHWGKEEPYGRPTFYEVGSRLIDLIVKASPSSLYRIDELYYALNSDQYFQGREERTHDAFDF</sequence>